<proteinExistence type="predicted"/>
<evidence type="ECO:0000313" key="2">
    <source>
        <dbReference type="EMBL" id="MCB2376978.1"/>
    </source>
</evidence>
<comment type="caution">
    <text evidence="2">The sequence shown here is derived from an EMBL/GenBank/DDBJ whole genome shotgun (WGS) entry which is preliminary data.</text>
</comment>
<dbReference type="RefSeq" id="WP_226183385.1">
    <property type="nucleotide sequence ID" value="NZ_JAJADQ010000002.1"/>
</dbReference>
<feature type="chain" id="PRO_5047488629" description="Lipoprotein" evidence="1">
    <location>
        <begin position="22"/>
        <end position="250"/>
    </location>
</feature>
<dbReference type="Proteomes" id="UP001165297">
    <property type="component" value="Unassembled WGS sequence"/>
</dbReference>
<protein>
    <recommendedName>
        <fullName evidence="4">Lipoprotein</fullName>
    </recommendedName>
</protein>
<keyword evidence="3" id="KW-1185">Reference proteome</keyword>
<evidence type="ECO:0008006" key="4">
    <source>
        <dbReference type="Google" id="ProtNLM"/>
    </source>
</evidence>
<sequence length="250" mass="28045">MRLPNQLVGLALLFLAAGCSAPQPYPNNPAVSDAQGTPRDSTSFYFRANDSLPADDDSENCSRSLLAASKYMVYFERPVLSNYYLHADVYRFLWLRAFDRPVLLTLYRDSTGTTLRTQILRRHLGYKPGTIPFPKSPAGAAMPHVSTAIISANQQAAQKRRTLRAVAEETITPVSPGQWQHLENLVQQADFWQMPPCRRRIVLDGASWLLEGHTRAGYHTVLRTSPAEGGFRAACEYLLDLSSARNEKRY</sequence>
<organism evidence="2 3">
    <name type="scientific">Hymenobacter nitidus</name>
    <dbReference type="NCBI Taxonomy" id="2880929"/>
    <lineage>
        <taxon>Bacteria</taxon>
        <taxon>Pseudomonadati</taxon>
        <taxon>Bacteroidota</taxon>
        <taxon>Cytophagia</taxon>
        <taxon>Cytophagales</taxon>
        <taxon>Hymenobacteraceae</taxon>
        <taxon>Hymenobacter</taxon>
    </lineage>
</organism>
<accession>A0ABS8A9A6</accession>
<dbReference type="EMBL" id="JAJADQ010000002">
    <property type="protein sequence ID" value="MCB2376978.1"/>
    <property type="molecule type" value="Genomic_DNA"/>
</dbReference>
<feature type="signal peptide" evidence="1">
    <location>
        <begin position="1"/>
        <end position="21"/>
    </location>
</feature>
<keyword evidence="1" id="KW-0732">Signal</keyword>
<reference evidence="2" key="1">
    <citation type="submission" date="2021-10" db="EMBL/GenBank/DDBJ databases">
        <authorList>
            <person name="Dean J.D."/>
            <person name="Kim M.K."/>
            <person name="Newey C.N."/>
            <person name="Stoker T.S."/>
            <person name="Thompson D.W."/>
            <person name="Grose J.H."/>
        </authorList>
    </citation>
    <scope>NUCLEOTIDE SEQUENCE</scope>
    <source>
        <strain evidence="2">BT635</strain>
    </source>
</reference>
<gene>
    <name evidence="2" type="ORF">LGH70_05260</name>
</gene>
<evidence type="ECO:0000256" key="1">
    <source>
        <dbReference type="SAM" id="SignalP"/>
    </source>
</evidence>
<name>A0ABS8A9A6_9BACT</name>
<dbReference type="PROSITE" id="PS51257">
    <property type="entry name" value="PROKAR_LIPOPROTEIN"/>
    <property type="match status" value="1"/>
</dbReference>
<evidence type="ECO:0000313" key="3">
    <source>
        <dbReference type="Proteomes" id="UP001165297"/>
    </source>
</evidence>